<evidence type="ECO:0000313" key="2">
    <source>
        <dbReference type="EMBL" id="ALO65332.1"/>
    </source>
</evidence>
<dbReference type="Proteomes" id="UP000059574">
    <property type="component" value="Chromosome"/>
</dbReference>
<feature type="transmembrane region" description="Helical" evidence="1">
    <location>
        <begin position="85"/>
        <end position="102"/>
    </location>
</feature>
<name>A0A0S2LV20_9MICC</name>
<keyword evidence="1" id="KW-1133">Transmembrane helix</keyword>
<evidence type="ECO:0000256" key="1">
    <source>
        <dbReference type="SAM" id="Phobius"/>
    </source>
</evidence>
<dbReference type="EMBL" id="CP013200">
    <property type="protein sequence ID" value="ALO65332.1"/>
    <property type="molecule type" value="Genomic_DNA"/>
</dbReference>
<evidence type="ECO:0000313" key="3">
    <source>
        <dbReference type="Proteomes" id="UP000059574"/>
    </source>
</evidence>
<organism evidence="2 3">
    <name type="scientific">Arthrobacter alpinus</name>
    <dbReference type="NCBI Taxonomy" id="656366"/>
    <lineage>
        <taxon>Bacteria</taxon>
        <taxon>Bacillati</taxon>
        <taxon>Actinomycetota</taxon>
        <taxon>Actinomycetes</taxon>
        <taxon>Micrococcales</taxon>
        <taxon>Micrococcaceae</taxon>
        <taxon>Arthrobacter</taxon>
    </lineage>
</organism>
<dbReference type="RefSeq" id="WP_062285672.1">
    <property type="nucleotide sequence ID" value="NZ_CP013200.1"/>
</dbReference>
<feature type="transmembrane region" description="Helical" evidence="1">
    <location>
        <begin position="122"/>
        <end position="142"/>
    </location>
</feature>
<reference evidence="2 3" key="2">
    <citation type="journal article" date="2016" name="J. Biotechnol.">
        <title>Complete genome sequence of Arthrobacter alpinus ERGS4:06, a yellow pigmented bacterium tolerant to cold and radiations isolated from Sikkim Himalaya.</title>
        <authorList>
            <person name="Kumar R."/>
            <person name="Singh D."/>
            <person name="Swarnkar M.K."/>
            <person name="Singh A.K."/>
            <person name="Kumar S."/>
        </authorList>
    </citation>
    <scope>NUCLEOTIDE SEQUENCE [LARGE SCALE GENOMIC DNA]</scope>
    <source>
        <strain evidence="2 3">ERGS4:06</strain>
    </source>
</reference>
<gene>
    <name evidence="2" type="ORF">AS189_01035</name>
</gene>
<keyword evidence="1" id="KW-0472">Membrane</keyword>
<feature type="transmembrane region" description="Helical" evidence="1">
    <location>
        <begin position="222"/>
        <end position="240"/>
    </location>
</feature>
<dbReference type="AlphaFoldDB" id="A0A0S2LV20"/>
<feature type="transmembrane region" description="Helical" evidence="1">
    <location>
        <begin position="154"/>
        <end position="173"/>
    </location>
</feature>
<feature type="transmembrane region" description="Helical" evidence="1">
    <location>
        <begin position="26"/>
        <end position="45"/>
    </location>
</feature>
<accession>A0A0S2LV20</accession>
<protein>
    <submittedName>
        <fullName evidence="2">Uncharacterized protein</fullName>
    </submittedName>
</protein>
<proteinExistence type="predicted"/>
<feature type="transmembrane region" description="Helical" evidence="1">
    <location>
        <begin position="246"/>
        <end position="271"/>
    </location>
</feature>
<dbReference type="OrthoDB" id="4922456at2"/>
<feature type="transmembrane region" description="Helical" evidence="1">
    <location>
        <begin position="283"/>
        <end position="306"/>
    </location>
</feature>
<sequence>MAAAHEHTMAAVTEFHREKRSQRRQIFTLLFLGWLMCLLILQVHHPADKAIVASFGDLNVVWARFSERILAPFTSPETFNFGIDSLGWIIGATATILVALVFSGRNPLGMANQSQVMALDELLELLTLLVGIAAAATMWMALHNVFFLPSDPDSGPKFFLGLLCLMLVIFSVVRQRDAAVQRDIDEFHLTTAMRLHTHRWERMWGGAAKHQIRVEPAKTVKLVLWWAGSGLVFTFFPLVFNSGFQPLLLLISLVALILLAVATAAVIALAISLYRSNPHPGVGLGYSLVLLAVVALAVVSPLTVAALQNERVLHSLMGYFLWLIPSLLLIFRKPQSAHMTPLEYRMAARPKNRLSHGLMACFDGAREAAYWTELSVEGRRQARYEAKIARLEAELAAAKVAEQSVEPTATKDDGDQP</sequence>
<reference evidence="3" key="1">
    <citation type="submission" date="2015-11" db="EMBL/GenBank/DDBJ databases">
        <authorList>
            <person name="Kumar R."/>
            <person name="Singh D."/>
            <person name="Swarnkar M.K."/>
            <person name="Singh A.K."/>
            <person name="Kumar S."/>
        </authorList>
    </citation>
    <scope>NUCLEOTIDE SEQUENCE [LARGE SCALE GENOMIC DNA]</scope>
    <source>
        <strain evidence="3">ERGS4:06</strain>
    </source>
</reference>
<feature type="transmembrane region" description="Helical" evidence="1">
    <location>
        <begin position="312"/>
        <end position="331"/>
    </location>
</feature>
<keyword evidence="1" id="KW-0812">Transmembrane</keyword>